<dbReference type="GO" id="GO:0003677">
    <property type="term" value="F:DNA binding"/>
    <property type="evidence" value="ECO:0007669"/>
    <property type="project" value="UniProtKB-KW"/>
</dbReference>
<dbReference type="Pfam" id="PF04539">
    <property type="entry name" value="Sigma70_r3"/>
    <property type="match status" value="1"/>
</dbReference>
<keyword evidence="2" id="KW-0731">Sigma factor</keyword>
<evidence type="ECO:0000313" key="6">
    <source>
        <dbReference type="EMBL" id="SUZ61749.1"/>
    </source>
</evidence>
<dbReference type="NCBIfam" id="TIGR02479">
    <property type="entry name" value="FliA_WhiG"/>
    <property type="match status" value="1"/>
</dbReference>
<dbReference type="SUPFAM" id="SSF88659">
    <property type="entry name" value="Sigma3 and sigma4 domains of RNA polymerase sigma factors"/>
    <property type="match status" value="2"/>
</dbReference>
<keyword evidence="1" id="KW-0805">Transcription regulation</keyword>
<name>A0A381P604_9ZZZZ</name>
<dbReference type="NCBIfam" id="NF005413">
    <property type="entry name" value="PRK06986.1"/>
    <property type="match status" value="1"/>
</dbReference>
<dbReference type="SUPFAM" id="SSF88946">
    <property type="entry name" value="Sigma2 domain of RNA polymerase sigma factors"/>
    <property type="match status" value="1"/>
</dbReference>
<protein>
    <recommendedName>
        <fullName evidence="5">RNA polymerase sigma-70 domain-containing protein</fullName>
    </recommendedName>
</protein>
<accession>A0A381P604</accession>
<keyword evidence="4" id="KW-0804">Transcription</keyword>
<dbReference type="PANTHER" id="PTHR30385">
    <property type="entry name" value="SIGMA FACTOR F FLAGELLAR"/>
    <property type="match status" value="1"/>
</dbReference>
<dbReference type="PRINTS" id="PR00046">
    <property type="entry name" value="SIGMA70FCT"/>
</dbReference>
<evidence type="ECO:0000256" key="2">
    <source>
        <dbReference type="ARBA" id="ARBA00023082"/>
    </source>
</evidence>
<feature type="domain" description="RNA polymerase sigma-70" evidence="5">
    <location>
        <begin position="48"/>
        <end position="61"/>
    </location>
</feature>
<dbReference type="InterPro" id="IPR007630">
    <property type="entry name" value="RNA_pol_sigma70_r4"/>
</dbReference>
<dbReference type="PIRSF" id="PIRSF000770">
    <property type="entry name" value="RNA_pol_sigma-SigE/K"/>
    <property type="match status" value="1"/>
</dbReference>
<dbReference type="Pfam" id="PF04545">
    <property type="entry name" value="Sigma70_r4"/>
    <property type="match status" value="1"/>
</dbReference>
<dbReference type="GO" id="GO:0016987">
    <property type="term" value="F:sigma factor activity"/>
    <property type="evidence" value="ECO:0007669"/>
    <property type="project" value="UniProtKB-KW"/>
</dbReference>
<dbReference type="InterPro" id="IPR013325">
    <property type="entry name" value="RNA_pol_sigma_r2"/>
</dbReference>
<sequence length="253" mass="28653">MVTKSEEINQIEISVENREAVIKEYAPMIKYVAIRIAKRLPPHIEVDDLISVGVLGLIDAVEKYDAYRGAKFKTYAEFRVRGAILDELRSMDWVPRSVRRKASALDGVVQKLQNQLGRPPEDDEVADEMGVSMDELFSTMNETKSMPILSLEDLGIANESGEQQNLLDCIAGKGDTDPQTSLRLRELKEMIANAIDTLPEKERLMISLYYYEEMNMKLIGEVLGITESRVSQIHSKAVYRLRSKLKAIIAEEM</sequence>
<evidence type="ECO:0000259" key="5">
    <source>
        <dbReference type="PROSITE" id="PS00715"/>
    </source>
</evidence>
<keyword evidence="3" id="KW-0238">DNA-binding</keyword>
<organism evidence="6">
    <name type="scientific">marine metagenome</name>
    <dbReference type="NCBI Taxonomy" id="408172"/>
    <lineage>
        <taxon>unclassified sequences</taxon>
        <taxon>metagenomes</taxon>
        <taxon>ecological metagenomes</taxon>
    </lineage>
</organism>
<dbReference type="AlphaFoldDB" id="A0A381P604"/>
<dbReference type="Gene3D" id="1.20.140.160">
    <property type="match status" value="1"/>
</dbReference>
<dbReference type="InterPro" id="IPR014284">
    <property type="entry name" value="RNA_pol_sigma-70_dom"/>
</dbReference>
<dbReference type="InterPro" id="IPR007627">
    <property type="entry name" value="RNA_pol_sigma70_r2"/>
</dbReference>
<evidence type="ECO:0000256" key="3">
    <source>
        <dbReference type="ARBA" id="ARBA00023125"/>
    </source>
</evidence>
<evidence type="ECO:0000256" key="4">
    <source>
        <dbReference type="ARBA" id="ARBA00023163"/>
    </source>
</evidence>
<dbReference type="PROSITE" id="PS00715">
    <property type="entry name" value="SIGMA70_1"/>
    <property type="match status" value="1"/>
</dbReference>
<proteinExistence type="predicted"/>
<dbReference type="Pfam" id="PF04542">
    <property type="entry name" value="Sigma70_r2"/>
    <property type="match status" value="1"/>
</dbReference>
<gene>
    <name evidence="6" type="ORF">METZ01_LOCUS14603</name>
</gene>
<dbReference type="NCBIfam" id="TIGR02937">
    <property type="entry name" value="sigma70-ECF"/>
    <property type="match status" value="1"/>
</dbReference>
<evidence type="ECO:0000256" key="1">
    <source>
        <dbReference type="ARBA" id="ARBA00023015"/>
    </source>
</evidence>
<reference evidence="6" key="1">
    <citation type="submission" date="2018-05" db="EMBL/GenBank/DDBJ databases">
        <authorList>
            <person name="Lanie J.A."/>
            <person name="Ng W.-L."/>
            <person name="Kazmierczak K.M."/>
            <person name="Andrzejewski T.M."/>
            <person name="Davidsen T.M."/>
            <person name="Wayne K.J."/>
            <person name="Tettelin H."/>
            <person name="Glass J.I."/>
            <person name="Rusch D."/>
            <person name="Podicherti R."/>
            <person name="Tsui H.-C.T."/>
            <person name="Winkler M.E."/>
        </authorList>
    </citation>
    <scope>NUCLEOTIDE SEQUENCE</scope>
</reference>
<dbReference type="InterPro" id="IPR000943">
    <property type="entry name" value="RNA_pol_sigma70"/>
</dbReference>
<dbReference type="InterPro" id="IPR007624">
    <property type="entry name" value="RNA_pol_sigma70_r3"/>
</dbReference>
<dbReference type="Gene3D" id="1.10.1740.10">
    <property type="match status" value="1"/>
</dbReference>
<dbReference type="GO" id="GO:0003899">
    <property type="term" value="F:DNA-directed RNA polymerase activity"/>
    <property type="evidence" value="ECO:0007669"/>
    <property type="project" value="InterPro"/>
</dbReference>
<dbReference type="InterPro" id="IPR013324">
    <property type="entry name" value="RNA_pol_sigma_r3/r4-like"/>
</dbReference>
<dbReference type="InterPro" id="IPR012845">
    <property type="entry name" value="RNA_pol_sigma_FliA_WhiG"/>
</dbReference>
<dbReference type="GO" id="GO:0006352">
    <property type="term" value="P:DNA-templated transcription initiation"/>
    <property type="evidence" value="ECO:0007669"/>
    <property type="project" value="InterPro"/>
</dbReference>
<dbReference type="CDD" id="cd06171">
    <property type="entry name" value="Sigma70_r4"/>
    <property type="match status" value="1"/>
</dbReference>
<dbReference type="PANTHER" id="PTHR30385:SF7">
    <property type="entry name" value="RNA POLYMERASE SIGMA FACTOR FLIA"/>
    <property type="match status" value="1"/>
</dbReference>
<dbReference type="EMBL" id="UINC01000823">
    <property type="protein sequence ID" value="SUZ61749.1"/>
    <property type="molecule type" value="Genomic_DNA"/>
</dbReference>